<keyword evidence="8" id="KW-1185">Reference proteome</keyword>
<dbReference type="AlphaFoldDB" id="A0AAW9RS43"/>
<feature type="transmembrane region" description="Helical" evidence="5">
    <location>
        <begin position="37"/>
        <end position="57"/>
    </location>
</feature>
<gene>
    <name evidence="7" type="ORF">V3328_24650</name>
</gene>
<keyword evidence="2 5" id="KW-0812">Transmembrane</keyword>
<feature type="transmembrane region" description="Helical" evidence="5">
    <location>
        <begin position="246"/>
        <end position="266"/>
    </location>
</feature>
<name>A0AAW9RS43_9HYPH</name>
<dbReference type="Pfam" id="PF00892">
    <property type="entry name" value="EamA"/>
    <property type="match status" value="2"/>
</dbReference>
<evidence type="ECO:0000256" key="2">
    <source>
        <dbReference type="ARBA" id="ARBA00022692"/>
    </source>
</evidence>
<feature type="transmembrane region" description="Helical" evidence="5">
    <location>
        <begin position="272"/>
        <end position="292"/>
    </location>
</feature>
<feature type="domain" description="EamA" evidence="6">
    <location>
        <begin position="159"/>
        <end position="287"/>
    </location>
</feature>
<feature type="transmembrane region" description="Helical" evidence="5">
    <location>
        <begin position="215"/>
        <end position="234"/>
    </location>
</feature>
<comment type="subcellular location">
    <subcellularLocation>
        <location evidence="1">Membrane</location>
        <topology evidence="1">Multi-pass membrane protein</topology>
    </subcellularLocation>
</comment>
<dbReference type="RefSeq" id="WP_340332390.1">
    <property type="nucleotide sequence ID" value="NZ_JAZHOF010000013.1"/>
</dbReference>
<feature type="transmembrane region" description="Helical" evidence="5">
    <location>
        <begin position="12"/>
        <end position="31"/>
    </location>
</feature>
<feature type="transmembrane region" description="Helical" evidence="5">
    <location>
        <begin position="154"/>
        <end position="173"/>
    </location>
</feature>
<evidence type="ECO:0000256" key="5">
    <source>
        <dbReference type="SAM" id="Phobius"/>
    </source>
</evidence>
<organism evidence="7 8">
    <name type="scientific">Microbaculum marinum</name>
    <dbReference type="NCBI Taxonomy" id="1764581"/>
    <lineage>
        <taxon>Bacteria</taxon>
        <taxon>Pseudomonadati</taxon>
        <taxon>Pseudomonadota</taxon>
        <taxon>Alphaproteobacteria</taxon>
        <taxon>Hyphomicrobiales</taxon>
        <taxon>Tepidamorphaceae</taxon>
        <taxon>Microbaculum</taxon>
    </lineage>
</organism>
<protein>
    <submittedName>
        <fullName evidence="7">DMT family transporter</fullName>
    </submittedName>
</protein>
<evidence type="ECO:0000259" key="6">
    <source>
        <dbReference type="Pfam" id="PF00892"/>
    </source>
</evidence>
<dbReference type="InterPro" id="IPR037185">
    <property type="entry name" value="EmrE-like"/>
</dbReference>
<keyword evidence="3 5" id="KW-1133">Transmembrane helix</keyword>
<dbReference type="PANTHER" id="PTHR32322:SF9">
    <property type="entry name" value="AMINO-ACID METABOLITE EFFLUX PUMP-RELATED"/>
    <property type="match status" value="1"/>
</dbReference>
<feature type="transmembrane region" description="Helical" evidence="5">
    <location>
        <begin position="69"/>
        <end position="88"/>
    </location>
</feature>
<comment type="caution">
    <text evidence="7">The sequence shown here is derived from an EMBL/GenBank/DDBJ whole genome shotgun (WGS) entry which is preliminary data.</text>
</comment>
<dbReference type="InterPro" id="IPR000620">
    <property type="entry name" value="EamA_dom"/>
</dbReference>
<dbReference type="Proteomes" id="UP001378188">
    <property type="component" value="Unassembled WGS sequence"/>
</dbReference>
<evidence type="ECO:0000256" key="4">
    <source>
        <dbReference type="ARBA" id="ARBA00023136"/>
    </source>
</evidence>
<dbReference type="SUPFAM" id="SSF103481">
    <property type="entry name" value="Multidrug resistance efflux transporter EmrE"/>
    <property type="match status" value="2"/>
</dbReference>
<proteinExistence type="predicted"/>
<evidence type="ECO:0000256" key="1">
    <source>
        <dbReference type="ARBA" id="ARBA00004141"/>
    </source>
</evidence>
<evidence type="ECO:0000256" key="3">
    <source>
        <dbReference type="ARBA" id="ARBA00022989"/>
    </source>
</evidence>
<dbReference type="GO" id="GO:0016020">
    <property type="term" value="C:membrane"/>
    <property type="evidence" value="ECO:0007669"/>
    <property type="project" value="UniProtKB-SubCell"/>
</dbReference>
<evidence type="ECO:0000313" key="7">
    <source>
        <dbReference type="EMBL" id="MEJ8574690.1"/>
    </source>
</evidence>
<dbReference type="EMBL" id="JAZHOF010000013">
    <property type="protein sequence ID" value="MEJ8574690.1"/>
    <property type="molecule type" value="Genomic_DNA"/>
</dbReference>
<evidence type="ECO:0000313" key="8">
    <source>
        <dbReference type="Proteomes" id="UP001378188"/>
    </source>
</evidence>
<sequence length="299" mass="31114">MIRKPTAADFALILVMVSIWSSAFVAIKVAVVEVGPFWLVVARVGFGFLALLPWTLWRGIVLPASRQEWLYVVLVALLSAVVPFLLISWAQLTISAGLTALLMGTGPFLGLLLSHVTTTDDRLNVPKLVAVLLGFTGVALVVGPEARAGFEGGLAAPAAVICACACYAVAGTLVRRIDSVPPTRLTSLVLGIALVVLAPVVAWRHAELPAMPDGTALLSMVWLGVGPTGLAYLMRYHLIRAIGYSYVALGLNLLPACGVAMGALLLGEPVSLTVLAALLLVLAGLAVARIGAGRAAVDL</sequence>
<feature type="transmembrane region" description="Helical" evidence="5">
    <location>
        <begin position="94"/>
        <end position="113"/>
    </location>
</feature>
<accession>A0AAW9RS43</accession>
<keyword evidence="4 5" id="KW-0472">Membrane</keyword>
<feature type="transmembrane region" description="Helical" evidence="5">
    <location>
        <begin position="185"/>
        <end position="203"/>
    </location>
</feature>
<dbReference type="PANTHER" id="PTHR32322">
    <property type="entry name" value="INNER MEMBRANE TRANSPORTER"/>
    <property type="match status" value="1"/>
</dbReference>
<dbReference type="InterPro" id="IPR050638">
    <property type="entry name" value="AA-Vitamin_Transporters"/>
</dbReference>
<feature type="domain" description="EamA" evidence="6">
    <location>
        <begin position="12"/>
        <end position="142"/>
    </location>
</feature>
<reference evidence="7 8" key="1">
    <citation type="submission" date="2024-02" db="EMBL/GenBank/DDBJ databases">
        <title>Genome analysis and characterization of Microbaculum marinisediminis sp. nov., isolated from marine sediment.</title>
        <authorList>
            <person name="Du Z.-J."/>
            <person name="Ye Y.-Q."/>
            <person name="Zhang Z.-R."/>
            <person name="Yuan S.-M."/>
            <person name="Zhang X.-Y."/>
        </authorList>
    </citation>
    <scope>NUCLEOTIDE SEQUENCE [LARGE SCALE GENOMIC DNA]</scope>
    <source>
        <strain evidence="7 8">SDUM1044001</strain>
    </source>
</reference>
<feature type="transmembrane region" description="Helical" evidence="5">
    <location>
        <begin position="125"/>
        <end position="142"/>
    </location>
</feature>